<dbReference type="Gene3D" id="1.25.40.80">
    <property type="match status" value="1"/>
</dbReference>
<evidence type="ECO:0000313" key="7">
    <source>
        <dbReference type="EMBL" id="TPG15951.1"/>
    </source>
</evidence>
<sequence length="470" mass="51979">MPSSILWLRRDLRRGDLPALGAAHDAADGSADAADTTDGQGEVAVVFVLDPTLWRGAGDARRAWLAESIKAADAAYDGRLCVREGDPVTVLPQLAAELGAGSVHVSRETTPAGRRRDGKVAAALARTGVQWVETGSPYAVGPGSVVNGEGTPYKVFTPFSRAWRDYGWPSPATEPAGLRLAQVRSDQSALTTLKQAREAPDLPSLPEAGEEAALRRWADFRDRALADYGTDRDRADLDGVSRLSPYLKIGAVHPRTLLADLADGRRGPGDGAERFATELAWREFYADVLWHHPRSAWQDLRTPLTGMDYDDAGGAVEAWRQGRTGYPVVDAAMRQLLHEGWMHNRMRMVTASFLTKDLHVWWPLGARHFLRHLIDGDIASNNHGWQWVAGTGTDASPYFRVFNPVTQGLRFDPHGDYVRRYVPELAHLEGKAAHEPWKRPDGYLHGYPQRVVDHAEERREALRRYEAARG</sequence>
<organism evidence="7 8">
    <name type="scientific">Pedococcus bigeumensis</name>
    <dbReference type="NCBI Taxonomy" id="433644"/>
    <lineage>
        <taxon>Bacteria</taxon>
        <taxon>Bacillati</taxon>
        <taxon>Actinomycetota</taxon>
        <taxon>Actinomycetes</taxon>
        <taxon>Micrococcales</taxon>
        <taxon>Intrasporangiaceae</taxon>
        <taxon>Pedococcus</taxon>
    </lineage>
</organism>
<protein>
    <submittedName>
        <fullName evidence="7">Deoxyribodipyrimidine photo-lyase</fullName>
    </submittedName>
</protein>
<dbReference type="InterPro" id="IPR014729">
    <property type="entry name" value="Rossmann-like_a/b/a_fold"/>
</dbReference>
<feature type="binding site" evidence="4">
    <location>
        <begin position="375"/>
        <end position="377"/>
    </location>
    <ligand>
        <name>FAD</name>
        <dbReference type="ChEBI" id="CHEBI:57692"/>
    </ligand>
</feature>
<dbReference type="AlphaFoldDB" id="A0A502CW28"/>
<dbReference type="GO" id="GO:0003677">
    <property type="term" value="F:DNA binding"/>
    <property type="evidence" value="ECO:0007669"/>
    <property type="project" value="TreeGrafter"/>
</dbReference>
<name>A0A502CW28_9MICO</name>
<dbReference type="GO" id="GO:0003904">
    <property type="term" value="F:deoxyribodipyrimidine photo-lyase activity"/>
    <property type="evidence" value="ECO:0007669"/>
    <property type="project" value="TreeGrafter"/>
</dbReference>
<feature type="binding site" evidence="4">
    <location>
        <begin position="278"/>
        <end position="285"/>
    </location>
    <ligand>
        <name>FAD</name>
        <dbReference type="ChEBI" id="CHEBI:57692"/>
    </ligand>
</feature>
<dbReference type="PRINTS" id="PR00147">
    <property type="entry name" value="DNAPHOTLYASE"/>
</dbReference>
<dbReference type="Pfam" id="PF03441">
    <property type="entry name" value="FAD_binding_7"/>
    <property type="match status" value="1"/>
</dbReference>
<evidence type="ECO:0000256" key="3">
    <source>
        <dbReference type="ARBA" id="ARBA00022991"/>
    </source>
</evidence>
<dbReference type="OrthoDB" id="9772484at2"/>
<comment type="caution">
    <text evidence="7">The sequence shown here is derived from an EMBL/GenBank/DDBJ whole genome shotgun (WGS) entry which is preliminary data.</text>
</comment>
<feature type="domain" description="Photolyase/cryptochrome alpha/beta" evidence="6">
    <location>
        <begin position="2"/>
        <end position="139"/>
    </location>
</feature>
<keyword evidence="2 4" id="KW-0274">FAD</keyword>
<keyword evidence="8" id="KW-1185">Reference proteome</keyword>
<dbReference type="GO" id="GO:0006950">
    <property type="term" value="P:response to stress"/>
    <property type="evidence" value="ECO:0007669"/>
    <property type="project" value="UniProtKB-ARBA"/>
</dbReference>
<keyword evidence="1 4" id="KW-0285">Flavoprotein</keyword>
<dbReference type="GO" id="GO:0009416">
    <property type="term" value="P:response to light stimulus"/>
    <property type="evidence" value="ECO:0007669"/>
    <property type="project" value="TreeGrafter"/>
</dbReference>
<dbReference type="PROSITE" id="PS00394">
    <property type="entry name" value="DNA_PHOTOLYASES_1_1"/>
    <property type="match status" value="1"/>
</dbReference>
<comment type="similarity">
    <text evidence="5">Belongs to the DNA photolyase family.</text>
</comment>
<dbReference type="PANTHER" id="PTHR11455">
    <property type="entry name" value="CRYPTOCHROME"/>
    <property type="match status" value="1"/>
</dbReference>
<dbReference type="Gene3D" id="3.40.50.620">
    <property type="entry name" value="HUPs"/>
    <property type="match status" value="1"/>
</dbReference>
<dbReference type="PANTHER" id="PTHR11455:SF9">
    <property type="entry name" value="CRYPTOCHROME CIRCADIAN CLOCK 5 ISOFORM X1"/>
    <property type="match status" value="1"/>
</dbReference>
<keyword evidence="3 5" id="KW-0157">Chromophore</keyword>
<evidence type="ECO:0000256" key="1">
    <source>
        <dbReference type="ARBA" id="ARBA00022630"/>
    </source>
</evidence>
<feature type="binding site" evidence="4">
    <location>
        <position position="228"/>
    </location>
    <ligand>
        <name>FAD</name>
        <dbReference type="ChEBI" id="CHEBI:57692"/>
    </ligand>
</feature>
<dbReference type="InterPro" id="IPR018394">
    <property type="entry name" value="DNA_photolyase_1_CS_C"/>
</dbReference>
<dbReference type="RefSeq" id="WP_140740978.1">
    <property type="nucleotide sequence ID" value="NZ_RCZM01000004.1"/>
</dbReference>
<dbReference type="InterPro" id="IPR036134">
    <property type="entry name" value="Crypto/Photolyase_FAD-like_sf"/>
</dbReference>
<feature type="binding site" evidence="4">
    <location>
        <position position="275"/>
    </location>
    <ligand>
        <name>FAD</name>
        <dbReference type="ChEBI" id="CHEBI:57692"/>
    </ligand>
</feature>
<dbReference type="InterPro" id="IPR005101">
    <property type="entry name" value="Cryptochr/Photolyase_FAD-bd"/>
</dbReference>
<dbReference type="SUPFAM" id="SSF52425">
    <property type="entry name" value="Cryptochrome/photolyase, N-terminal domain"/>
    <property type="match status" value="1"/>
</dbReference>
<reference evidence="7 8" key="1">
    <citation type="journal article" date="2019" name="Environ. Microbiol.">
        <title>Species interactions and distinct microbial communities in high Arctic permafrost affected cryosols are associated with the CH4 and CO2 gas fluxes.</title>
        <authorList>
            <person name="Altshuler I."/>
            <person name="Hamel J."/>
            <person name="Turney S."/>
            <person name="Magnuson E."/>
            <person name="Levesque R."/>
            <person name="Greer C."/>
            <person name="Whyte L.G."/>
        </authorList>
    </citation>
    <scope>NUCLEOTIDE SEQUENCE [LARGE SCALE GENOMIC DNA]</scope>
    <source>
        <strain evidence="7 8">S9.3A</strain>
    </source>
</reference>
<proteinExistence type="inferred from homology"/>
<dbReference type="PROSITE" id="PS51645">
    <property type="entry name" value="PHR_CRY_ALPHA_BETA"/>
    <property type="match status" value="1"/>
</dbReference>
<evidence type="ECO:0000313" key="8">
    <source>
        <dbReference type="Proteomes" id="UP000317722"/>
    </source>
</evidence>
<evidence type="ECO:0000256" key="4">
    <source>
        <dbReference type="PIRSR" id="PIRSR602081-1"/>
    </source>
</evidence>
<keyword evidence="7" id="KW-0456">Lyase</keyword>
<dbReference type="Gene3D" id="1.10.579.10">
    <property type="entry name" value="DNA Cyclobutane Dipyrimidine Photolyase, subunit A, domain 3"/>
    <property type="match status" value="1"/>
</dbReference>
<dbReference type="Pfam" id="PF00875">
    <property type="entry name" value="DNA_photolyase"/>
    <property type="match status" value="1"/>
</dbReference>
<accession>A0A502CW28</accession>
<dbReference type="SUPFAM" id="SSF48173">
    <property type="entry name" value="Cryptochrome/photolyase FAD-binding domain"/>
    <property type="match status" value="1"/>
</dbReference>
<dbReference type="InterPro" id="IPR036155">
    <property type="entry name" value="Crypto/Photolyase_N_sf"/>
</dbReference>
<evidence type="ECO:0000259" key="6">
    <source>
        <dbReference type="PROSITE" id="PS51645"/>
    </source>
</evidence>
<comment type="cofactor">
    <cofactor evidence="4">
        <name>FAD</name>
        <dbReference type="ChEBI" id="CHEBI:57692"/>
    </cofactor>
    <text evidence="4">Binds 1 FAD per subunit.</text>
</comment>
<evidence type="ECO:0000256" key="5">
    <source>
        <dbReference type="RuleBase" id="RU004182"/>
    </source>
</evidence>
<dbReference type="InterPro" id="IPR006050">
    <property type="entry name" value="DNA_photolyase_N"/>
</dbReference>
<dbReference type="EMBL" id="RCZM01000004">
    <property type="protein sequence ID" value="TPG15951.1"/>
    <property type="molecule type" value="Genomic_DNA"/>
</dbReference>
<dbReference type="GO" id="GO:0071949">
    <property type="term" value="F:FAD binding"/>
    <property type="evidence" value="ECO:0007669"/>
    <property type="project" value="TreeGrafter"/>
</dbReference>
<evidence type="ECO:0000256" key="2">
    <source>
        <dbReference type="ARBA" id="ARBA00022827"/>
    </source>
</evidence>
<dbReference type="InterPro" id="IPR002081">
    <property type="entry name" value="Cryptochrome/DNA_photolyase_1"/>
</dbReference>
<dbReference type="GO" id="GO:0006139">
    <property type="term" value="P:nucleobase-containing compound metabolic process"/>
    <property type="evidence" value="ECO:0007669"/>
    <property type="project" value="UniProtKB-ARBA"/>
</dbReference>
<dbReference type="Proteomes" id="UP000317722">
    <property type="component" value="Unassembled WGS sequence"/>
</dbReference>
<gene>
    <name evidence="7" type="ORF">EAH86_11920</name>
</gene>